<dbReference type="GO" id="GO:0015074">
    <property type="term" value="P:DNA integration"/>
    <property type="evidence" value="ECO:0007669"/>
    <property type="project" value="InterPro"/>
</dbReference>
<dbReference type="InterPro" id="IPR038717">
    <property type="entry name" value="Tc1-like_DDE_dom"/>
</dbReference>
<feature type="domain" description="Tc1-like transposase DDE" evidence="3">
    <location>
        <begin position="112"/>
        <end position="255"/>
    </location>
</feature>
<dbReference type="PANTHER" id="PTHR23022:SF134">
    <property type="entry name" value="TRANSPOSABLE ELEMENT TC1 TRANSPOSASE"/>
    <property type="match status" value="1"/>
</dbReference>
<evidence type="ECO:0000313" key="5">
    <source>
        <dbReference type="Proteomes" id="UP000801492"/>
    </source>
</evidence>
<dbReference type="GO" id="GO:0003677">
    <property type="term" value="F:DNA binding"/>
    <property type="evidence" value="ECO:0007669"/>
    <property type="project" value="InterPro"/>
</dbReference>
<protein>
    <recommendedName>
        <fullName evidence="6">Transposase</fullName>
    </recommendedName>
</protein>
<evidence type="ECO:0008006" key="6">
    <source>
        <dbReference type="Google" id="ProtNLM"/>
    </source>
</evidence>
<proteinExistence type="predicted"/>
<accession>A0A8K0CTT9</accession>
<dbReference type="GO" id="GO:0006313">
    <property type="term" value="P:DNA transposition"/>
    <property type="evidence" value="ECO:0007669"/>
    <property type="project" value="InterPro"/>
</dbReference>
<dbReference type="GO" id="GO:0005634">
    <property type="term" value="C:nucleus"/>
    <property type="evidence" value="ECO:0007669"/>
    <property type="project" value="UniProtKB-SubCell"/>
</dbReference>
<dbReference type="AlphaFoldDB" id="A0A8K0CTT9"/>
<dbReference type="EMBL" id="VTPC01038037">
    <property type="protein sequence ID" value="KAF2891131.1"/>
    <property type="molecule type" value="Genomic_DNA"/>
</dbReference>
<dbReference type="InterPro" id="IPR002492">
    <property type="entry name" value="Transposase_Tc1-like"/>
</dbReference>
<dbReference type="Pfam" id="PF13358">
    <property type="entry name" value="DDE_3"/>
    <property type="match status" value="1"/>
</dbReference>
<evidence type="ECO:0000256" key="1">
    <source>
        <dbReference type="ARBA" id="ARBA00004123"/>
    </source>
</evidence>
<name>A0A8K0CTT9_IGNLU</name>
<dbReference type="InterPro" id="IPR052338">
    <property type="entry name" value="Transposase_5"/>
</dbReference>
<reference evidence="4" key="1">
    <citation type="submission" date="2019-08" db="EMBL/GenBank/DDBJ databases">
        <title>The genome of the North American firefly Photinus pyralis.</title>
        <authorList>
            <consortium name="Photinus pyralis genome working group"/>
            <person name="Fallon T.R."/>
            <person name="Sander Lower S.E."/>
            <person name="Weng J.-K."/>
        </authorList>
    </citation>
    <scope>NUCLEOTIDE SEQUENCE</scope>
    <source>
        <strain evidence="4">TRF0915ILg1</strain>
        <tissue evidence="4">Whole body</tissue>
    </source>
</reference>
<evidence type="ECO:0000313" key="4">
    <source>
        <dbReference type="EMBL" id="KAF2891131.1"/>
    </source>
</evidence>
<evidence type="ECO:0000259" key="2">
    <source>
        <dbReference type="Pfam" id="PF01498"/>
    </source>
</evidence>
<feature type="domain" description="Transposase Tc1-like" evidence="2">
    <location>
        <begin position="47"/>
        <end position="106"/>
    </location>
</feature>
<dbReference type="Gene3D" id="3.30.420.10">
    <property type="entry name" value="Ribonuclease H-like superfamily/Ribonuclease H"/>
    <property type="match status" value="1"/>
</dbReference>
<gene>
    <name evidence="4" type="ORF">ILUMI_15042</name>
</gene>
<dbReference type="OrthoDB" id="6722168at2759"/>
<dbReference type="PANTHER" id="PTHR23022">
    <property type="entry name" value="TRANSPOSABLE ELEMENT-RELATED"/>
    <property type="match status" value="1"/>
</dbReference>
<dbReference type="SUPFAM" id="SSF46689">
    <property type="entry name" value="Homeodomain-like"/>
    <property type="match status" value="1"/>
</dbReference>
<dbReference type="Proteomes" id="UP000801492">
    <property type="component" value="Unassembled WGS sequence"/>
</dbReference>
<evidence type="ECO:0000259" key="3">
    <source>
        <dbReference type="Pfam" id="PF13358"/>
    </source>
</evidence>
<organism evidence="4 5">
    <name type="scientific">Ignelater luminosus</name>
    <name type="common">Cucubano</name>
    <name type="synonym">Pyrophorus luminosus</name>
    <dbReference type="NCBI Taxonomy" id="2038154"/>
    <lineage>
        <taxon>Eukaryota</taxon>
        <taxon>Metazoa</taxon>
        <taxon>Ecdysozoa</taxon>
        <taxon>Arthropoda</taxon>
        <taxon>Hexapoda</taxon>
        <taxon>Insecta</taxon>
        <taxon>Pterygota</taxon>
        <taxon>Neoptera</taxon>
        <taxon>Endopterygota</taxon>
        <taxon>Coleoptera</taxon>
        <taxon>Polyphaga</taxon>
        <taxon>Elateriformia</taxon>
        <taxon>Elateroidea</taxon>
        <taxon>Elateridae</taxon>
        <taxon>Agrypninae</taxon>
        <taxon>Pyrophorini</taxon>
        <taxon>Ignelater</taxon>
    </lineage>
</organism>
<comment type="subcellular location">
    <subcellularLocation>
        <location evidence="1">Nucleus</location>
    </subcellularLocation>
</comment>
<dbReference type="InterPro" id="IPR036397">
    <property type="entry name" value="RNaseH_sf"/>
</dbReference>
<dbReference type="InterPro" id="IPR009057">
    <property type="entry name" value="Homeodomain-like_sf"/>
</dbReference>
<feature type="non-terminal residue" evidence="4">
    <location>
        <position position="1"/>
    </location>
</feature>
<sequence length="309" mass="36368">RGQVYNWIHRYNEEAQGPLRSHRVRRCGRKKILSAEQTVDLLNYKQQQPFGSSRSARDALELPCSYRTVMRSLHQVGLHHRRPAKKIDLTNEHAQRRLAFAQENLNRDWGLVIFSDEKVFKTSMGTCQPLWRLGNTRYQPQNVSRLRHSGRITMSMWGWMFSAGPGELVRTSPRMTAAEYVNILQDVLLHSVEAMYSGLHQFTFVHDNSAVHKARMVSEWFRERPWIEVIHWSPKSPDLNPIENLWAAVVREWNDVDEGHHVRTRKQLYIHAQTVWERFRGQNTCENLVASMPRRLEDVIANNGFWTKY</sequence>
<dbReference type="Pfam" id="PF01498">
    <property type="entry name" value="HTH_Tnp_Tc3_2"/>
    <property type="match status" value="1"/>
</dbReference>
<comment type="caution">
    <text evidence="4">The sequence shown here is derived from an EMBL/GenBank/DDBJ whole genome shotgun (WGS) entry which is preliminary data.</text>
</comment>
<keyword evidence="5" id="KW-1185">Reference proteome</keyword>